<dbReference type="PANTHER" id="PTHR31672">
    <property type="entry name" value="BNACNNG10540D PROTEIN"/>
    <property type="match status" value="1"/>
</dbReference>
<dbReference type="Proteomes" id="UP000325081">
    <property type="component" value="Unassembled WGS sequence"/>
</dbReference>
<dbReference type="Gene3D" id="1.20.1280.50">
    <property type="match status" value="1"/>
</dbReference>
<evidence type="ECO:0000259" key="1">
    <source>
        <dbReference type="SMART" id="SM00256"/>
    </source>
</evidence>
<dbReference type="InterPro" id="IPR006527">
    <property type="entry name" value="F-box-assoc_dom_typ1"/>
</dbReference>
<dbReference type="InterPro" id="IPR050796">
    <property type="entry name" value="SCF_F-box_component"/>
</dbReference>
<dbReference type="EMBL" id="BKCP01012737">
    <property type="protein sequence ID" value="GER56849.1"/>
    <property type="molecule type" value="Genomic_DNA"/>
</dbReference>
<reference evidence="3" key="1">
    <citation type="journal article" date="2019" name="Curr. Biol.">
        <title>Genome Sequence of Striga asiatica Provides Insight into the Evolution of Plant Parasitism.</title>
        <authorList>
            <person name="Yoshida S."/>
            <person name="Kim S."/>
            <person name="Wafula E.K."/>
            <person name="Tanskanen J."/>
            <person name="Kim Y.M."/>
            <person name="Honaas L."/>
            <person name="Yang Z."/>
            <person name="Spallek T."/>
            <person name="Conn C.E."/>
            <person name="Ichihashi Y."/>
            <person name="Cheong K."/>
            <person name="Cui S."/>
            <person name="Der J.P."/>
            <person name="Gundlach H."/>
            <person name="Jiao Y."/>
            <person name="Hori C."/>
            <person name="Ishida J.K."/>
            <person name="Kasahara H."/>
            <person name="Kiba T."/>
            <person name="Kim M.S."/>
            <person name="Koo N."/>
            <person name="Laohavisit A."/>
            <person name="Lee Y.H."/>
            <person name="Lumba S."/>
            <person name="McCourt P."/>
            <person name="Mortimer J.C."/>
            <person name="Mutuku J.M."/>
            <person name="Nomura T."/>
            <person name="Sasaki-Sekimoto Y."/>
            <person name="Seto Y."/>
            <person name="Wang Y."/>
            <person name="Wakatake T."/>
            <person name="Sakakibara H."/>
            <person name="Demura T."/>
            <person name="Yamaguchi S."/>
            <person name="Yoneyama K."/>
            <person name="Manabe R.I."/>
            <person name="Nelson D.C."/>
            <person name="Schulman A.H."/>
            <person name="Timko M.P."/>
            <person name="dePamphilis C.W."/>
            <person name="Choi D."/>
            <person name="Shirasu K."/>
        </authorList>
    </citation>
    <scope>NUCLEOTIDE SEQUENCE [LARGE SCALE GENOMIC DNA]</scope>
    <source>
        <strain evidence="3">cv. UVA1</strain>
    </source>
</reference>
<dbReference type="SUPFAM" id="SSF81383">
    <property type="entry name" value="F-box domain"/>
    <property type="match status" value="1"/>
</dbReference>
<evidence type="ECO:0000313" key="2">
    <source>
        <dbReference type="EMBL" id="GER56849.1"/>
    </source>
</evidence>
<dbReference type="InterPro" id="IPR017451">
    <property type="entry name" value="F-box-assoc_interact_dom"/>
</dbReference>
<dbReference type="Pfam" id="PF00646">
    <property type="entry name" value="F-box"/>
    <property type="match status" value="1"/>
</dbReference>
<proteinExistence type="predicted"/>
<dbReference type="NCBIfam" id="TIGR01640">
    <property type="entry name" value="F_box_assoc_1"/>
    <property type="match status" value="1"/>
</dbReference>
<dbReference type="OrthoDB" id="910659at2759"/>
<dbReference type="AlphaFoldDB" id="A0A5A7RI63"/>
<keyword evidence="3" id="KW-1185">Reference proteome</keyword>
<dbReference type="InterPro" id="IPR036047">
    <property type="entry name" value="F-box-like_dom_sf"/>
</dbReference>
<dbReference type="CDD" id="cd22157">
    <property type="entry name" value="F-box_AtFBW1-like"/>
    <property type="match status" value="1"/>
</dbReference>
<comment type="caution">
    <text evidence="2">The sequence shown here is derived from an EMBL/GenBank/DDBJ whole genome shotgun (WGS) entry which is preliminary data.</text>
</comment>
<accession>A0A5A7RI63</accession>
<feature type="domain" description="F-box" evidence="1">
    <location>
        <begin position="27"/>
        <end position="67"/>
    </location>
</feature>
<organism evidence="2 3">
    <name type="scientific">Striga asiatica</name>
    <name type="common">Asiatic witchweed</name>
    <name type="synonym">Buchnera asiatica</name>
    <dbReference type="NCBI Taxonomy" id="4170"/>
    <lineage>
        <taxon>Eukaryota</taxon>
        <taxon>Viridiplantae</taxon>
        <taxon>Streptophyta</taxon>
        <taxon>Embryophyta</taxon>
        <taxon>Tracheophyta</taxon>
        <taxon>Spermatophyta</taxon>
        <taxon>Magnoliopsida</taxon>
        <taxon>eudicotyledons</taxon>
        <taxon>Gunneridae</taxon>
        <taxon>Pentapetalae</taxon>
        <taxon>asterids</taxon>
        <taxon>lamiids</taxon>
        <taxon>Lamiales</taxon>
        <taxon>Orobanchaceae</taxon>
        <taxon>Buchnereae</taxon>
        <taxon>Striga</taxon>
    </lineage>
</organism>
<dbReference type="SMART" id="SM00256">
    <property type="entry name" value="FBOX"/>
    <property type="match status" value="1"/>
</dbReference>
<evidence type="ECO:0000313" key="3">
    <source>
        <dbReference type="Proteomes" id="UP000325081"/>
    </source>
</evidence>
<gene>
    <name evidence="2" type="ORF">STAS_34590</name>
</gene>
<protein>
    <submittedName>
        <fullName evidence="2">F-box and associated interaction domains-containing protein</fullName>
    </submittedName>
</protein>
<dbReference type="PANTHER" id="PTHR31672:SF13">
    <property type="entry name" value="F-BOX PROTEIN CPR30-LIKE"/>
    <property type="match status" value="1"/>
</dbReference>
<name>A0A5A7RI63_STRAF</name>
<dbReference type="Pfam" id="PF07734">
    <property type="entry name" value="FBA_1"/>
    <property type="match status" value="1"/>
</dbReference>
<dbReference type="InterPro" id="IPR001810">
    <property type="entry name" value="F-box_dom"/>
</dbReference>
<sequence>MPPNRNPRRKNTSPPTAAADPMADCVLPLDVIPCILTRLPVKSVLRFKSVCKPWCKLVASSKFVKAHHDQQSKDPQNQAAVIYSLSGFHDHTMSLYRINSGEKKPVSLDNPYPEIFFRKDFLSASYGFMCNGRPPLGQGTVLWNPIFFRVDFVGACYGLLCTGCPPLGQGIVLWNPAMKLFKFVGPLKVELEVPEMVSLGFGFDSISDDFKVVRIVCLAEKKKGKSKGVGVEVYSANSDSWKKIEVGFRFKVLSTKNNAIVNGNPYWVSKIDEERGAGSSLGEALVCFDVTKMVFTILPLSGFSLHGGAEVLLVDWKGSLGAIVCDKNFERVESLDVWVFDDCEKIWTKNHTFGPFELKVDGILQCSNNGMILGECPDGKLFVLDPMSGSVEEIVIDEAQKRSFVINGYTESLACVEEWKR</sequence>